<evidence type="ECO:0000256" key="5">
    <source>
        <dbReference type="ARBA" id="ARBA00022989"/>
    </source>
</evidence>
<feature type="transmembrane region" description="Helical" evidence="7">
    <location>
        <begin position="109"/>
        <end position="133"/>
    </location>
</feature>
<evidence type="ECO:0000256" key="4">
    <source>
        <dbReference type="ARBA" id="ARBA00022692"/>
    </source>
</evidence>
<feature type="transmembrane region" description="Helical" evidence="7">
    <location>
        <begin position="73"/>
        <end position="97"/>
    </location>
</feature>
<dbReference type="PANTHER" id="PTHR33567:SF3">
    <property type="entry name" value="CHROMATE ION TRANSPORTER (EUROFUNG)"/>
    <property type="match status" value="1"/>
</dbReference>
<keyword evidence="3" id="KW-1003">Cell membrane</keyword>
<dbReference type="Pfam" id="PF02417">
    <property type="entry name" value="Chromate_transp"/>
    <property type="match status" value="1"/>
</dbReference>
<evidence type="ECO:0000256" key="3">
    <source>
        <dbReference type="ARBA" id="ARBA00022475"/>
    </source>
</evidence>
<keyword evidence="5 7" id="KW-1133">Transmembrane helix</keyword>
<keyword evidence="4 7" id="KW-0812">Transmembrane</keyword>
<comment type="subcellular location">
    <subcellularLocation>
        <location evidence="1">Cell membrane</location>
        <topology evidence="1">Multi-pass membrane protein</topology>
    </subcellularLocation>
</comment>
<evidence type="ECO:0000313" key="8">
    <source>
        <dbReference type="EMBL" id="SDZ94174.1"/>
    </source>
</evidence>
<reference evidence="9" key="1">
    <citation type="submission" date="2016-10" db="EMBL/GenBank/DDBJ databases">
        <authorList>
            <person name="Varghese N."/>
            <person name="Submissions S."/>
        </authorList>
    </citation>
    <scope>NUCLEOTIDE SEQUENCE [LARGE SCALE GENOMIC DNA]</scope>
    <source>
        <strain evidence="9">DSM 23920</strain>
    </source>
</reference>
<feature type="transmembrane region" description="Helical" evidence="7">
    <location>
        <begin position="145"/>
        <end position="164"/>
    </location>
</feature>
<dbReference type="GO" id="GO:0005886">
    <property type="term" value="C:plasma membrane"/>
    <property type="evidence" value="ECO:0007669"/>
    <property type="project" value="UniProtKB-SubCell"/>
</dbReference>
<proteinExistence type="inferred from homology"/>
<dbReference type="Proteomes" id="UP000199656">
    <property type="component" value="Unassembled WGS sequence"/>
</dbReference>
<dbReference type="InterPro" id="IPR003370">
    <property type="entry name" value="Chromate_transpt"/>
</dbReference>
<evidence type="ECO:0000256" key="6">
    <source>
        <dbReference type="ARBA" id="ARBA00023136"/>
    </source>
</evidence>
<dbReference type="PANTHER" id="PTHR33567">
    <property type="entry name" value="CHROMATE ION TRANSPORTER (EUROFUNG)"/>
    <property type="match status" value="1"/>
</dbReference>
<dbReference type="GO" id="GO:0015109">
    <property type="term" value="F:chromate transmembrane transporter activity"/>
    <property type="evidence" value="ECO:0007669"/>
    <property type="project" value="InterPro"/>
</dbReference>
<dbReference type="STRING" id="408074.SAMN05660909_00261"/>
<dbReference type="AlphaFoldDB" id="A0A1H3X6A3"/>
<evidence type="ECO:0000313" key="9">
    <source>
        <dbReference type="Proteomes" id="UP000199656"/>
    </source>
</evidence>
<dbReference type="EMBL" id="FNRL01000001">
    <property type="protein sequence ID" value="SDZ94174.1"/>
    <property type="molecule type" value="Genomic_DNA"/>
</dbReference>
<accession>A0A1H3X6A3</accession>
<evidence type="ECO:0000256" key="1">
    <source>
        <dbReference type="ARBA" id="ARBA00004651"/>
    </source>
</evidence>
<evidence type="ECO:0000256" key="2">
    <source>
        <dbReference type="ARBA" id="ARBA00005262"/>
    </source>
</evidence>
<protein>
    <submittedName>
        <fullName evidence="8">Chromate transport protein ChrA</fullName>
    </submittedName>
</protein>
<sequence length="189" mass="21080">MVFFFTQTACITIGGSYTVIPYVAQLVVAKFMWLSRLQMLDGFALAETTPGPLIIVLSFVGFMAAYNHFSHSIALGVTGLLATTYYTFLPNFLFIFLGAPLADRYKDHHLVQTTLSLVTAAVVGVILNLTFFLGRSIIFPGAVSLSQVDYVAVTWVLFVLILLLRYNTNVLYLVLMSMVFGLSRYWLHI</sequence>
<name>A0A1H3X6A3_9BACT</name>
<feature type="transmembrane region" description="Helical" evidence="7">
    <location>
        <begin position="42"/>
        <end position="66"/>
    </location>
</feature>
<comment type="similarity">
    <text evidence="2">Belongs to the chromate ion transporter (CHR) (TC 2.A.51) family.</text>
</comment>
<organism evidence="8 9">
    <name type="scientific">Chitinophaga terrae</name>
    <name type="common">ex Kim and Jung 2007</name>
    <dbReference type="NCBI Taxonomy" id="408074"/>
    <lineage>
        <taxon>Bacteria</taxon>
        <taxon>Pseudomonadati</taxon>
        <taxon>Bacteroidota</taxon>
        <taxon>Chitinophagia</taxon>
        <taxon>Chitinophagales</taxon>
        <taxon>Chitinophagaceae</taxon>
        <taxon>Chitinophaga</taxon>
    </lineage>
</organism>
<keyword evidence="9" id="KW-1185">Reference proteome</keyword>
<dbReference type="RefSeq" id="WP_211117718.1">
    <property type="nucleotide sequence ID" value="NZ_BKAT01000012.1"/>
</dbReference>
<evidence type="ECO:0000256" key="7">
    <source>
        <dbReference type="SAM" id="Phobius"/>
    </source>
</evidence>
<gene>
    <name evidence="8" type="ORF">SAMN05660909_00261</name>
</gene>
<keyword evidence="6 7" id="KW-0472">Membrane</keyword>